<feature type="domain" description="Radical SAM core" evidence="6">
    <location>
        <begin position="38"/>
        <end position="181"/>
    </location>
</feature>
<dbReference type="InterPro" id="IPR058240">
    <property type="entry name" value="rSAM_sf"/>
</dbReference>
<evidence type="ECO:0000256" key="4">
    <source>
        <dbReference type="ARBA" id="ARBA00023004"/>
    </source>
</evidence>
<comment type="cofactor">
    <cofactor evidence="1">
        <name>[4Fe-4S] cluster</name>
        <dbReference type="ChEBI" id="CHEBI:49883"/>
    </cofactor>
</comment>
<dbReference type="SUPFAM" id="SSF102114">
    <property type="entry name" value="Radical SAM enzymes"/>
    <property type="match status" value="1"/>
</dbReference>
<keyword evidence="5" id="KW-0411">Iron-sulfur</keyword>
<dbReference type="AlphaFoldDB" id="A0A8J3CR79"/>
<dbReference type="InterPro" id="IPR013785">
    <property type="entry name" value="Aldolase_TIM"/>
</dbReference>
<dbReference type="Proteomes" id="UP000634004">
    <property type="component" value="Unassembled WGS sequence"/>
</dbReference>
<evidence type="ECO:0000256" key="5">
    <source>
        <dbReference type="ARBA" id="ARBA00023014"/>
    </source>
</evidence>
<dbReference type="Pfam" id="PF04055">
    <property type="entry name" value="Radical_SAM"/>
    <property type="match status" value="1"/>
</dbReference>
<protein>
    <recommendedName>
        <fullName evidence="6">Radical SAM core domain-containing protein</fullName>
    </recommendedName>
</protein>
<evidence type="ECO:0000259" key="6">
    <source>
        <dbReference type="Pfam" id="PF04055"/>
    </source>
</evidence>
<evidence type="ECO:0000256" key="2">
    <source>
        <dbReference type="ARBA" id="ARBA00022691"/>
    </source>
</evidence>
<evidence type="ECO:0000256" key="3">
    <source>
        <dbReference type="ARBA" id="ARBA00022723"/>
    </source>
</evidence>
<keyword evidence="2" id="KW-0949">S-adenosyl-L-methionine</keyword>
<dbReference type="CDD" id="cd01335">
    <property type="entry name" value="Radical_SAM"/>
    <property type="match status" value="1"/>
</dbReference>
<sequence length="315" mass="34877">MSNLQILPETKFSDPHRTMKGEARAWIKYQGTKTLWFNTGTLCNIECLNCYIESSPTNDRLVYLSVDDVVPYLDELDVAGEHGIEIGFTGGEPFLAPDMVAIIEAVVSRGHTALVLTNAMKPLMRKRVQSSLKALQERYNEQMRFRVSLDHYSEELHNVERGRGAFASASIGLSWLAAEGFELDLAGRTVWGESEEVSRAGYAKLIKDHKLGIDPNDTTRLVLFPEMKGTDDPPEITNACWGILDKSPADQMCSNSRMIVKRKGAGKTSVVACTLIPYDERFELGNTLEESRQSVSLNHPYCATFCVLGGGSCSA</sequence>
<dbReference type="InterPro" id="IPR007197">
    <property type="entry name" value="rSAM"/>
</dbReference>
<evidence type="ECO:0000256" key="1">
    <source>
        <dbReference type="ARBA" id="ARBA00001966"/>
    </source>
</evidence>
<dbReference type="PANTHER" id="PTHR11228:SF7">
    <property type="entry name" value="PQQA PEPTIDE CYCLASE"/>
    <property type="match status" value="1"/>
</dbReference>
<organism evidence="7 8">
    <name type="scientific">Algimonas arctica</name>
    <dbReference type="NCBI Taxonomy" id="1479486"/>
    <lineage>
        <taxon>Bacteria</taxon>
        <taxon>Pseudomonadati</taxon>
        <taxon>Pseudomonadota</taxon>
        <taxon>Alphaproteobacteria</taxon>
        <taxon>Maricaulales</taxon>
        <taxon>Robiginitomaculaceae</taxon>
        <taxon>Algimonas</taxon>
    </lineage>
</organism>
<keyword evidence="3" id="KW-0479">Metal-binding</keyword>
<evidence type="ECO:0000313" key="7">
    <source>
        <dbReference type="EMBL" id="GHA93641.1"/>
    </source>
</evidence>
<dbReference type="GO" id="GO:0046872">
    <property type="term" value="F:metal ion binding"/>
    <property type="evidence" value="ECO:0007669"/>
    <property type="project" value="UniProtKB-KW"/>
</dbReference>
<name>A0A8J3CR79_9PROT</name>
<proteinExistence type="predicted"/>
<gene>
    <name evidence="7" type="ORF">GCM10009069_15910</name>
</gene>
<accession>A0A8J3CR79</accession>
<comment type="caution">
    <text evidence="7">The sequence shown here is derived from an EMBL/GenBank/DDBJ whole genome shotgun (WGS) entry which is preliminary data.</text>
</comment>
<keyword evidence="4" id="KW-0408">Iron</keyword>
<evidence type="ECO:0000313" key="8">
    <source>
        <dbReference type="Proteomes" id="UP000634004"/>
    </source>
</evidence>
<dbReference type="RefSeq" id="WP_189497183.1">
    <property type="nucleotide sequence ID" value="NZ_BMZH01000005.1"/>
</dbReference>
<dbReference type="SFLD" id="SFLDS00029">
    <property type="entry name" value="Radical_SAM"/>
    <property type="match status" value="1"/>
</dbReference>
<dbReference type="GO" id="GO:0003824">
    <property type="term" value="F:catalytic activity"/>
    <property type="evidence" value="ECO:0007669"/>
    <property type="project" value="InterPro"/>
</dbReference>
<dbReference type="GO" id="GO:0051536">
    <property type="term" value="F:iron-sulfur cluster binding"/>
    <property type="evidence" value="ECO:0007669"/>
    <property type="project" value="UniProtKB-KW"/>
</dbReference>
<dbReference type="EMBL" id="BMZH01000005">
    <property type="protein sequence ID" value="GHA93641.1"/>
    <property type="molecule type" value="Genomic_DNA"/>
</dbReference>
<dbReference type="InterPro" id="IPR050377">
    <property type="entry name" value="Radical_SAM_PqqE_MftC-like"/>
</dbReference>
<keyword evidence="8" id="KW-1185">Reference proteome</keyword>
<reference evidence="7" key="1">
    <citation type="journal article" date="2014" name="Int. J. Syst. Evol. Microbiol.">
        <title>Complete genome sequence of Corynebacterium casei LMG S-19264T (=DSM 44701T), isolated from a smear-ripened cheese.</title>
        <authorList>
            <consortium name="US DOE Joint Genome Institute (JGI-PGF)"/>
            <person name="Walter F."/>
            <person name="Albersmeier A."/>
            <person name="Kalinowski J."/>
            <person name="Ruckert C."/>
        </authorList>
    </citation>
    <scope>NUCLEOTIDE SEQUENCE</scope>
    <source>
        <strain evidence="7">KCTC 32513</strain>
    </source>
</reference>
<reference evidence="7" key="2">
    <citation type="submission" date="2020-09" db="EMBL/GenBank/DDBJ databases">
        <authorList>
            <person name="Sun Q."/>
            <person name="Kim S."/>
        </authorList>
    </citation>
    <scope>NUCLEOTIDE SEQUENCE</scope>
    <source>
        <strain evidence="7">KCTC 32513</strain>
    </source>
</reference>
<dbReference type="Gene3D" id="3.20.20.70">
    <property type="entry name" value="Aldolase class I"/>
    <property type="match status" value="1"/>
</dbReference>
<dbReference type="PANTHER" id="PTHR11228">
    <property type="entry name" value="RADICAL SAM DOMAIN PROTEIN"/>
    <property type="match status" value="1"/>
</dbReference>